<evidence type="ECO:0000313" key="1">
    <source>
        <dbReference type="EMBL" id="KAJ9101287.1"/>
    </source>
</evidence>
<reference evidence="1" key="1">
    <citation type="submission" date="2023-04" db="EMBL/GenBank/DDBJ databases">
        <title>Draft Genome sequencing of Naganishia species isolated from polar environments using Oxford Nanopore Technology.</title>
        <authorList>
            <person name="Leo P."/>
            <person name="Venkateswaran K."/>
        </authorList>
    </citation>
    <scope>NUCLEOTIDE SEQUENCE</scope>
    <source>
        <strain evidence="1">MNA-CCFEE 5261</strain>
    </source>
</reference>
<name>A0ACC2VPP5_9TREE</name>
<sequence length="278" mass="31975">MAEPAPYGGLLTKTLDDEKEQENKLKQQAITINVNGTPETIRPEAVHIRGVDNLSTDDIKAYVDYYINYNVTESMDDEAPVYEQLPYDEQSQFRVQWINDESVNLAFKTHAQAAAALAKLSVFAGPHLDQEPPSELTEEYVAQLVQEREGKPYSAIENFKKQISLASRLGDKNGEESTNDDEGPRTIELFLRLSFQSDRKIKNASAYSRYYLFHGEPDRSAPQYRNRERRGRGNKSRSRGGRKREEEPDLFAERLDHRSRAEEDDLFADRLRERSPTR</sequence>
<evidence type="ECO:0000313" key="2">
    <source>
        <dbReference type="Proteomes" id="UP001241377"/>
    </source>
</evidence>
<dbReference type="Proteomes" id="UP001241377">
    <property type="component" value="Unassembled WGS sequence"/>
</dbReference>
<protein>
    <submittedName>
        <fullName evidence="1">Uncharacterized protein</fullName>
    </submittedName>
</protein>
<keyword evidence="2" id="KW-1185">Reference proteome</keyword>
<accession>A0ACC2VPP5</accession>
<comment type="caution">
    <text evidence="1">The sequence shown here is derived from an EMBL/GenBank/DDBJ whole genome shotgun (WGS) entry which is preliminary data.</text>
</comment>
<proteinExistence type="predicted"/>
<gene>
    <name evidence="1" type="ORF">QFC19_005257</name>
</gene>
<organism evidence="1 2">
    <name type="scientific">Naganishia cerealis</name>
    <dbReference type="NCBI Taxonomy" id="610337"/>
    <lineage>
        <taxon>Eukaryota</taxon>
        <taxon>Fungi</taxon>
        <taxon>Dikarya</taxon>
        <taxon>Basidiomycota</taxon>
        <taxon>Agaricomycotina</taxon>
        <taxon>Tremellomycetes</taxon>
        <taxon>Filobasidiales</taxon>
        <taxon>Filobasidiaceae</taxon>
        <taxon>Naganishia</taxon>
    </lineage>
</organism>
<dbReference type="EMBL" id="JASBWR010000059">
    <property type="protein sequence ID" value="KAJ9101287.1"/>
    <property type="molecule type" value="Genomic_DNA"/>
</dbReference>